<name>A0ABN2U9T1_9ACTN</name>
<dbReference type="EC" id="6.3.4.4" evidence="7"/>
<feature type="active site" description="Proton donor" evidence="7">
    <location>
        <position position="97"/>
    </location>
</feature>
<dbReference type="EMBL" id="BAAAQN010000018">
    <property type="protein sequence ID" value="GAA2032113.1"/>
    <property type="molecule type" value="Genomic_DNA"/>
</dbReference>
<reference evidence="9 10" key="1">
    <citation type="journal article" date="2019" name="Int. J. Syst. Evol. Microbiol.">
        <title>The Global Catalogue of Microorganisms (GCM) 10K type strain sequencing project: providing services to taxonomists for standard genome sequencing and annotation.</title>
        <authorList>
            <consortium name="The Broad Institute Genomics Platform"/>
            <consortium name="The Broad Institute Genome Sequencing Center for Infectious Disease"/>
            <person name="Wu L."/>
            <person name="Ma J."/>
        </authorList>
    </citation>
    <scope>NUCLEOTIDE SEQUENCE [LARGE SCALE GENOMIC DNA]</scope>
    <source>
        <strain evidence="9 10">JCM 16014</strain>
    </source>
</reference>
<comment type="caution">
    <text evidence="7">Lacks conserved residue(s) required for the propagation of feature annotation.</text>
</comment>
<dbReference type="InterPro" id="IPR027417">
    <property type="entry name" value="P-loop_NTPase"/>
</dbReference>
<dbReference type="InterPro" id="IPR042109">
    <property type="entry name" value="Adenylosuccinate_synth_dom1"/>
</dbReference>
<feature type="compositionally biased region" description="Low complexity" evidence="8">
    <location>
        <begin position="42"/>
        <end position="69"/>
    </location>
</feature>
<accession>A0ABN2U9T1</accession>
<comment type="function">
    <text evidence="7">Plays an important role in the de novo pathway of purine nucleotide biosynthesis. Catalyzes the first committed step in the biosynthesis of AMP from IMP.</text>
</comment>
<protein>
    <recommendedName>
        <fullName evidence="7">Adenylosuccinate synthetase</fullName>
        <shortName evidence="7">AMPSase</shortName>
        <shortName evidence="7">AdSS</shortName>
        <ecNumber evidence="7">6.3.4.4</ecNumber>
    </recommendedName>
    <alternativeName>
        <fullName evidence="7">IMP--aspartate ligase</fullName>
    </alternativeName>
</protein>
<evidence type="ECO:0000256" key="7">
    <source>
        <dbReference type="HAMAP-Rule" id="MF_00011"/>
    </source>
</evidence>
<dbReference type="PANTHER" id="PTHR11846:SF0">
    <property type="entry name" value="ADENYLOSUCCINATE SYNTHETASE"/>
    <property type="match status" value="1"/>
</dbReference>
<dbReference type="RefSeq" id="WP_344666689.1">
    <property type="nucleotide sequence ID" value="NZ_BAAAQN010000018.1"/>
</dbReference>
<keyword evidence="6 7" id="KW-0342">GTP-binding</keyword>
<dbReference type="SMART" id="SM00788">
    <property type="entry name" value="Adenylsucc_synt"/>
    <property type="match status" value="1"/>
</dbReference>
<comment type="subcellular location">
    <subcellularLocation>
        <location evidence="7">Cytoplasm</location>
    </subcellularLocation>
</comment>
<dbReference type="PANTHER" id="PTHR11846">
    <property type="entry name" value="ADENYLOSUCCINATE SYNTHETASE"/>
    <property type="match status" value="1"/>
</dbReference>
<comment type="caution">
    <text evidence="9">The sequence shown here is derived from an EMBL/GenBank/DDBJ whole genome shotgun (WGS) entry which is preliminary data.</text>
</comment>
<keyword evidence="3 7" id="KW-0547">Nucleotide-binding</keyword>
<feature type="active site" description="Proton acceptor" evidence="7">
    <location>
        <position position="22"/>
    </location>
</feature>
<dbReference type="Gene3D" id="3.40.440.10">
    <property type="entry name" value="Adenylosuccinate Synthetase, subunit A, domain 1"/>
    <property type="match status" value="1"/>
</dbReference>
<comment type="cofactor">
    <cofactor evidence="7">
        <name>Mg(2+)</name>
        <dbReference type="ChEBI" id="CHEBI:18420"/>
    </cofactor>
    <text evidence="7">Binds 1 Mg(2+) ion per subunit.</text>
</comment>
<feature type="binding site" evidence="7">
    <location>
        <begin position="398"/>
        <end position="400"/>
    </location>
    <ligand>
        <name>GTP</name>
        <dbReference type="ChEBI" id="CHEBI:37565"/>
    </ligand>
</feature>
<keyword evidence="2 7" id="KW-0479">Metal-binding</keyword>
<dbReference type="HAMAP" id="MF_00011">
    <property type="entry name" value="Adenylosucc_synth"/>
    <property type="match status" value="1"/>
</dbReference>
<comment type="pathway">
    <text evidence="7">Purine metabolism; AMP biosynthesis via de novo pathway; AMP from IMP: step 1/2.</text>
</comment>
<dbReference type="Gene3D" id="3.90.170.10">
    <property type="entry name" value="Adenylosuccinate Synthetase, subunit A, domain 3"/>
    <property type="match status" value="1"/>
</dbReference>
<keyword evidence="4 7" id="KW-0658">Purine biosynthesis</keyword>
<evidence type="ECO:0000256" key="5">
    <source>
        <dbReference type="ARBA" id="ARBA00022842"/>
    </source>
</evidence>
<comment type="catalytic activity">
    <reaction evidence="7">
        <text>IMP + L-aspartate + GTP = N(6)-(1,2-dicarboxyethyl)-AMP + GDP + phosphate + 2 H(+)</text>
        <dbReference type="Rhea" id="RHEA:15753"/>
        <dbReference type="ChEBI" id="CHEBI:15378"/>
        <dbReference type="ChEBI" id="CHEBI:29991"/>
        <dbReference type="ChEBI" id="CHEBI:37565"/>
        <dbReference type="ChEBI" id="CHEBI:43474"/>
        <dbReference type="ChEBI" id="CHEBI:57567"/>
        <dbReference type="ChEBI" id="CHEBI:58053"/>
        <dbReference type="ChEBI" id="CHEBI:58189"/>
        <dbReference type="EC" id="6.3.4.4"/>
    </reaction>
</comment>
<keyword evidence="1 7" id="KW-0436">Ligase</keyword>
<gene>
    <name evidence="7" type="primary">purA</name>
    <name evidence="9" type="ORF">GCM10009839_35240</name>
</gene>
<comment type="subunit">
    <text evidence="7">Homodimer.</text>
</comment>
<organism evidence="9 10">
    <name type="scientific">Catenulispora yoronensis</name>
    <dbReference type="NCBI Taxonomy" id="450799"/>
    <lineage>
        <taxon>Bacteria</taxon>
        <taxon>Bacillati</taxon>
        <taxon>Actinomycetota</taxon>
        <taxon>Actinomycetes</taxon>
        <taxon>Catenulisporales</taxon>
        <taxon>Catenulisporaceae</taxon>
        <taxon>Catenulispora</taxon>
    </lineage>
</organism>
<keyword evidence="7" id="KW-0963">Cytoplasm</keyword>
<keyword evidence="5 7" id="KW-0460">Magnesium</keyword>
<dbReference type="InterPro" id="IPR042110">
    <property type="entry name" value="Adenylosuccinate_synth_dom2"/>
</dbReference>
<evidence type="ECO:0000313" key="10">
    <source>
        <dbReference type="Proteomes" id="UP001500751"/>
    </source>
</evidence>
<dbReference type="InterPro" id="IPR001114">
    <property type="entry name" value="Adenylosuccinate_synthetase"/>
</dbReference>
<comment type="similarity">
    <text evidence="7">Belongs to the adenylosuccinate synthetase family.</text>
</comment>
<proteinExistence type="inferred from homology"/>
<evidence type="ECO:0000256" key="3">
    <source>
        <dbReference type="ARBA" id="ARBA00022741"/>
    </source>
</evidence>
<feature type="binding site" evidence="7">
    <location>
        <position position="22"/>
    </location>
    <ligand>
        <name>Mg(2+)</name>
        <dbReference type="ChEBI" id="CHEBI:18420"/>
    </ligand>
</feature>
<evidence type="ECO:0000256" key="1">
    <source>
        <dbReference type="ARBA" id="ARBA00022598"/>
    </source>
</evidence>
<evidence type="ECO:0000256" key="2">
    <source>
        <dbReference type="ARBA" id="ARBA00022723"/>
    </source>
</evidence>
<dbReference type="Gene3D" id="1.10.300.10">
    <property type="entry name" value="Adenylosuccinate Synthetase, subunit A, domain 2"/>
    <property type="match status" value="1"/>
</dbReference>
<dbReference type="Proteomes" id="UP001500751">
    <property type="component" value="Unassembled WGS sequence"/>
</dbReference>
<feature type="binding site" evidence="7">
    <location>
        <begin position="475"/>
        <end position="477"/>
    </location>
    <ligand>
        <name>GTP</name>
        <dbReference type="ChEBI" id="CHEBI:37565"/>
    </ligand>
</feature>
<evidence type="ECO:0000313" key="9">
    <source>
        <dbReference type="EMBL" id="GAA2032113.1"/>
    </source>
</evidence>
<feature type="binding site" evidence="7">
    <location>
        <position position="96"/>
    </location>
    <ligand>
        <name>Mg(2+)</name>
        <dbReference type="ChEBI" id="CHEBI:18420"/>
    </ligand>
</feature>
<dbReference type="Pfam" id="PF00709">
    <property type="entry name" value="Adenylsucc_synt"/>
    <property type="match status" value="1"/>
</dbReference>
<dbReference type="SUPFAM" id="SSF52540">
    <property type="entry name" value="P-loop containing nucleoside triphosphate hydrolases"/>
    <property type="match status" value="1"/>
</dbReference>
<feature type="region of interest" description="Disordered" evidence="8">
    <location>
        <begin position="42"/>
        <end position="77"/>
    </location>
</feature>
<evidence type="ECO:0000256" key="6">
    <source>
        <dbReference type="ARBA" id="ARBA00023134"/>
    </source>
</evidence>
<evidence type="ECO:0000256" key="4">
    <source>
        <dbReference type="ARBA" id="ARBA00022755"/>
    </source>
</evidence>
<feature type="binding site" description="in other chain" evidence="7">
    <location>
        <position position="305"/>
    </location>
    <ligand>
        <name>IMP</name>
        <dbReference type="ChEBI" id="CHEBI:58053"/>
        <note>ligand shared between dimeric partners</note>
    </ligand>
</feature>
<feature type="binding site" description="in other chain" evidence="7">
    <location>
        <position position="290"/>
    </location>
    <ligand>
        <name>IMP</name>
        <dbReference type="ChEBI" id="CHEBI:58053"/>
        <note>ligand shared between dimeric partners</note>
    </ligand>
</feature>
<keyword evidence="10" id="KW-1185">Reference proteome</keyword>
<sequence length="491" mass="52346">MTTAPDAIGTKHAIVVDLGFGDAGKGSTVDWLCSPAVRPAAAGVRRGGPASPERAVPAPAAPASRATPDAFDRRAADPDASPYRAVIRFNGGAQAGHNVVTPDGRHHTFAQFGAGTLHGVPTHLSRFMLVAPFALAAEAAHLAELGVPRPFDLLSADSRALLTTPYHRAANRVREAARDRTPGATRHGSCGMGIGETVSFSLAVSPDKPPRVGDCRSRPTLIRKLTELRDHLAADLELSGLRLPDDVPSPDCCADVYQAFAERVRIVDEERTGYLAALLASGPCVFEGAQGVLLDEWYGFHPHTTWSTTTFANAEQLLTESGQDLDAAIRLGVVRTYTTRHGAGPLVTEDAALAPDLPEPHNETGAWQGAFRIGHFDAVAHRYALDVCGGADALVVTHADAAAEGRRLCWAYRTSPDVPPMTKLPRSLLPDLDYQRLLTKTVSKAAPLYQEGPHDPRDWPDAIGEALATPVGLVSHGPTWRHKAVRQPCTN</sequence>
<dbReference type="InterPro" id="IPR042111">
    <property type="entry name" value="Adenylosuccinate_synth_dom3"/>
</dbReference>
<feature type="binding site" evidence="7">
    <location>
        <begin position="96"/>
        <end position="98"/>
    </location>
    <ligand>
        <name>GTP</name>
        <dbReference type="ChEBI" id="CHEBI:37565"/>
    </ligand>
</feature>
<evidence type="ECO:0000256" key="8">
    <source>
        <dbReference type="SAM" id="MobiDB-lite"/>
    </source>
</evidence>